<dbReference type="Pfam" id="PF10988">
    <property type="entry name" value="DUF2807"/>
    <property type="match status" value="2"/>
</dbReference>
<protein>
    <submittedName>
        <fullName evidence="2">DUF2807 domain-containing protein</fullName>
    </submittedName>
</protein>
<dbReference type="Gene3D" id="2.160.20.120">
    <property type="match status" value="1"/>
</dbReference>
<reference evidence="2 3" key="1">
    <citation type="submission" date="2024-07" db="EMBL/GenBank/DDBJ databases">
        <title>The genome sequence of type strain Sediminicola luteus GDMCC 1.2596T.</title>
        <authorList>
            <person name="Liu Y."/>
        </authorList>
    </citation>
    <scope>NUCLEOTIDE SEQUENCE [LARGE SCALE GENOMIC DNA]</scope>
    <source>
        <strain evidence="2 3">GDMCC 1.2596</strain>
    </source>
</reference>
<dbReference type="InterPro" id="IPR021255">
    <property type="entry name" value="DUF2807"/>
</dbReference>
<name>A0ABV2TWR8_9FLAO</name>
<keyword evidence="3" id="KW-1185">Reference proteome</keyword>
<comment type="caution">
    <text evidence="2">The sequence shown here is derived from an EMBL/GenBank/DDBJ whole genome shotgun (WGS) entry which is preliminary data.</text>
</comment>
<accession>A0ABV2TWR8</accession>
<organism evidence="2 3">
    <name type="scientific">Sediminicola luteus</name>
    <dbReference type="NCBI Taxonomy" id="319238"/>
    <lineage>
        <taxon>Bacteria</taxon>
        <taxon>Pseudomonadati</taxon>
        <taxon>Bacteroidota</taxon>
        <taxon>Flavobacteriia</taxon>
        <taxon>Flavobacteriales</taxon>
        <taxon>Flavobacteriaceae</taxon>
        <taxon>Sediminicola</taxon>
    </lineage>
</organism>
<sequence>MMKKLTVLLLLLVHVGVVAQRKPKIKGNRTVAEVKEELAAFNAIELKDDLEIELVRAPMEGYKVVADDNLLDVLKFKVEDSTLYISSFYKIQSKKKLDITVYYTDLVQLVQQDGKMVSKESIATDILDIQVLGSARMEINASAALVRVRMDEKSSGDFNFAADSLHVNMKDRADARIYTVGESSYIELSSNASASMEGTVGMVQVEAVDNADFKAERYEAKVIKVKLENSTSAYLRALEDLELTTSGSSKTYIYGNPKITIMEFLDTSELIKRKD</sequence>
<dbReference type="Proteomes" id="UP001549773">
    <property type="component" value="Unassembled WGS sequence"/>
</dbReference>
<feature type="domain" description="Putative auto-transporter adhesin head GIN" evidence="1">
    <location>
        <begin position="159"/>
        <end position="257"/>
    </location>
</feature>
<evidence type="ECO:0000313" key="2">
    <source>
        <dbReference type="EMBL" id="MET7029721.1"/>
    </source>
</evidence>
<feature type="domain" description="Putative auto-transporter adhesin head GIN" evidence="1">
    <location>
        <begin position="40"/>
        <end position="154"/>
    </location>
</feature>
<dbReference type="EMBL" id="JBEWYP010000005">
    <property type="protein sequence ID" value="MET7029721.1"/>
    <property type="molecule type" value="Genomic_DNA"/>
</dbReference>
<evidence type="ECO:0000313" key="3">
    <source>
        <dbReference type="Proteomes" id="UP001549773"/>
    </source>
</evidence>
<dbReference type="RefSeq" id="WP_354618534.1">
    <property type="nucleotide sequence ID" value="NZ_JBEWYP010000005.1"/>
</dbReference>
<proteinExistence type="predicted"/>
<evidence type="ECO:0000259" key="1">
    <source>
        <dbReference type="Pfam" id="PF10988"/>
    </source>
</evidence>
<gene>
    <name evidence="2" type="ORF">ABXZ32_09950</name>
</gene>